<reference evidence="2" key="1">
    <citation type="submission" date="2022-11" db="UniProtKB">
        <authorList>
            <consortium name="WormBaseParasite"/>
        </authorList>
    </citation>
    <scope>IDENTIFICATION</scope>
</reference>
<organism evidence="1 2">
    <name type="scientific">Panagrolaimus sp. JU765</name>
    <dbReference type="NCBI Taxonomy" id="591449"/>
    <lineage>
        <taxon>Eukaryota</taxon>
        <taxon>Metazoa</taxon>
        <taxon>Ecdysozoa</taxon>
        <taxon>Nematoda</taxon>
        <taxon>Chromadorea</taxon>
        <taxon>Rhabditida</taxon>
        <taxon>Tylenchina</taxon>
        <taxon>Panagrolaimomorpha</taxon>
        <taxon>Panagrolaimoidea</taxon>
        <taxon>Panagrolaimidae</taxon>
        <taxon>Panagrolaimus</taxon>
    </lineage>
</organism>
<dbReference type="WBParaSite" id="JU765_v2.g11795.t1">
    <property type="protein sequence ID" value="JU765_v2.g11795.t1"/>
    <property type="gene ID" value="JU765_v2.g11795"/>
</dbReference>
<accession>A0AC34Q0Q1</accession>
<proteinExistence type="predicted"/>
<evidence type="ECO:0000313" key="1">
    <source>
        <dbReference type="Proteomes" id="UP000887576"/>
    </source>
</evidence>
<sequence length="137" mass="15009">MTIKAECFVVILLLCPLPCLSKIKNLTQCNSGCSFVKQCTPIGSNAYYCRTNWLIVLGVVIGSIFLVVIVGAAILLILACILAAHKPEQLNRILARFSKTKKKKQKKRENVKNIVTKEATATVDSTVATTENEAEKV</sequence>
<protein>
    <submittedName>
        <fullName evidence="2">PTTG1IP</fullName>
    </submittedName>
</protein>
<evidence type="ECO:0000313" key="2">
    <source>
        <dbReference type="WBParaSite" id="JU765_v2.g11795.t1"/>
    </source>
</evidence>
<dbReference type="Proteomes" id="UP000887576">
    <property type="component" value="Unplaced"/>
</dbReference>
<name>A0AC34Q0Q1_9BILA</name>